<name>A0A2A4JFC9_HELVI</name>
<dbReference type="EMBL" id="NWSH01001687">
    <property type="protein sequence ID" value="PCG70418.1"/>
    <property type="molecule type" value="Genomic_DNA"/>
</dbReference>
<accession>A0A2A4JFC9</accession>
<protein>
    <submittedName>
        <fullName evidence="1">Uncharacterized protein</fullName>
    </submittedName>
</protein>
<sequence length="158" mass="18291">MDFSQYIINNKSEEYPNNVNNDTLIIMNERIPLAINNIPLENCENIRHHGPVMVVDMNGTIYLQNEIDSDDNPTQQPGGTLLQGKSRKRLKNVDKWKKVASKAARLKGSPYHSTVAKISHEKRLQIFNEFWKTCTSWDQRRQFIANNVTKETKTCNED</sequence>
<dbReference type="AlphaFoldDB" id="A0A2A4JFC9"/>
<proteinExistence type="predicted"/>
<organism evidence="1">
    <name type="scientific">Heliothis virescens</name>
    <name type="common">Tobacco budworm moth</name>
    <dbReference type="NCBI Taxonomy" id="7102"/>
    <lineage>
        <taxon>Eukaryota</taxon>
        <taxon>Metazoa</taxon>
        <taxon>Ecdysozoa</taxon>
        <taxon>Arthropoda</taxon>
        <taxon>Hexapoda</taxon>
        <taxon>Insecta</taxon>
        <taxon>Pterygota</taxon>
        <taxon>Neoptera</taxon>
        <taxon>Endopterygota</taxon>
        <taxon>Lepidoptera</taxon>
        <taxon>Glossata</taxon>
        <taxon>Ditrysia</taxon>
        <taxon>Noctuoidea</taxon>
        <taxon>Noctuidae</taxon>
        <taxon>Heliothinae</taxon>
        <taxon>Heliothis</taxon>
    </lineage>
</organism>
<evidence type="ECO:0000313" key="1">
    <source>
        <dbReference type="EMBL" id="PCG70418.1"/>
    </source>
</evidence>
<comment type="caution">
    <text evidence="1">The sequence shown here is derived from an EMBL/GenBank/DDBJ whole genome shotgun (WGS) entry which is preliminary data.</text>
</comment>
<reference evidence="1" key="1">
    <citation type="submission" date="2017-09" db="EMBL/GenBank/DDBJ databases">
        <title>Contemporary evolution of a Lepidopteran species, Heliothis virescens, in response to modern agricultural practices.</title>
        <authorList>
            <person name="Fritz M.L."/>
            <person name="Deyonke A.M."/>
            <person name="Papanicolaou A."/>
            <person name="Micinski S."/>
            <person name="Westbrook J."/>
            <person name="Gould F."/>
        </authorList>
    </citation>
    <scope>NUCLEOTIDE SEQUENCE [LARGE SCALE GENOMIC DNA]</scope>
    <source>
        <strain evidence="1">HvINT-</strain>
        <tissue evidence="1">Whole body</tissue>
    </source>
</reference>
<gene>
    <name evidence="1" type="ORF">B5V51_2996</name>
</gene>